<dbReference type="RefSeq" id="WP_188465733.1">
    <property type="nucleotide sequence ID" value="NZ_BMFQ01000003.1"/>
</dbReference>
<proteinExistence type="predicted"/>
<name>A0A917LSS3_9FLAO</name>
<evidence type="ECO:0000313" key="2">
    <source>
        <dbReference type="Proteomes" id="UP000625976"/>
    </source>
</evidence>
<keyword evidence="2" id="KW-1185">Reference proteome</keyword>
<gene>
    <name evidence="1" type="ORF">GCM10010976_26930</name>
</gene>
<protein>
    <submittedName>
        <fullName evidence="1">Uncharacterized protein</fullName>
    </submittedName>
</protein>
<evidence type="ECO:0000313" key="1">
    <source>
        <dbReference type="EMBL" id="GGG54618.1"/>
    </source>
</evidence>
<dbReference type="Proteomes" id="UP000625976">
    <property type="component" value="Unassembled WGS sequence"/>
</dbReference>
<accession>A0A917LSS3</accession>
<dbReference type="AlphaFoldDB" id="A0A917LSS3"/>
<comment type="caution">
    <text evidence="1">The sequence shown here is derived from an EMBL/GenBank/DDBJ whole genome shotgun (WGS) entry which is preliminary data.</text>
</comment>
<reference evidence="1" key="2">
    <citation type="submission" date="2020-09" db="EMBL/GenBank/DDBJ databases">
        <authorList>
            <person name="Sun Q."/>
            <person name="Zhou Y."/>
        </authorList>
    </citation>
    <scope>NUCLEOTIDE SEQUENCE</scope>
    <source>
        <strain evidence="1">CGMCC 1.12751</strain>
    </source>
</reference>
<dbReference type="PROSITE" id="PS51257">
    <property type="entry name" value="PROKAR_LIPOPROTEIN"/>
    <property type="match status" value="1"/>
</dbReference>
<organism evidence="1 2">
    <name type="scientific">Bizionia arctica</name>
    <dbReference type="NCBI Taxonomy" id="1495645"/>
    <lineage>
        <taxon>Bacteria</taxon>
        <taxon>Pseudomonadati</taxon>
        <taxon>Bacteroidota</taxon>
        <taxon>Flavobacteriia</taxon>
        <taxon>Flavobacteriales</taxon>
        <taxon>Flavobacteriaceae</taxon>
        <taxon>Bizionia</taxon>
    </lineage>
</organism>
<reference evidence="1" key="1">
    <citation type="journal article" date="2014" name="Int. J. Syst. Evol. Microbiol.">
        <title>Complete genome sequence of Corynebacterium casei LMG S-19264T (=DSM 44701T), isolated from a smear-ripened cheese.</title>
        <authorList>
            <consortium name="US DOE Joint Genome Institute (JGI-PGF)"/>
            <person name="Walter F."/>
            <person name="Albersmeier A."/>
            <person name="Kalinowski J."/>
            <person name="Ruckert C."/>
        </authorList>
    </citation>
    <scope>NUCLEOTIDE SEQUENCE</scope>
    <source>
        <strain evidence="1">CGMCC 1.12751</strain>
    </source>
</reference>
<dbReference type="EMBL" id="BMFQ01000003">
    <property type="protein sequence ID" value="GGG54618.1"/>
    <property type="molecule type" value="Genomic_DNA"/>
</dbReference>
<sequence length="145" mass="16679">MKKIIPITLIMLFLAFSCQDDDTENPLIENDNIDTGIFGRIEYARADCMPGNTNPIDFNNYNGEIYFIIKSELENLGNEEGAYEELKSNSIHFNITDGVLETELPEEVYLVLPEDVYLYDDYNTVTIESGVALYKNFRFKKCVSY</sequence>